<evidence type="ECO:0000256" key="7">
    <source>
        <dbReference type="ARBA" id="ARBA00022915"/>
    </source>
</evidence>
<keyword evidence="17" id="KW-1185">Reference proteome</keyword>
<dbReference type="UniPathway" id="UPA00034">
    <property type="reaction ID" value="UER00017"/>
</dbReference>
<dbReference type="InterPro" id="IPR020625">
    <property type="entry name" value="Schiff_base-form_aldolases_AS"/>
</dbReference>
<dbReference type="PRINTS" id="PR00146">
    <property type="entry name" value="DHPICSNTHASE"/>
</dbReference>
<feature type="binding site" evidence="12 15">
    <location>
        <position position="46"/>
    </location>
    <ligand>
        <name>pyruvate</name>
        <dbReference type="ChEBI" id="CHEBI:15361"/>
    </ligand>
</feature>
<dbReference type="InterPro" id="IPR002220">
    <property type="entry name" value="DapA-like"/>
</dbReference>
<evidence type="ECO:0000256" key="12">
    <source>
        <dbReference type="HAMAP-Rule" id="MF_00418"/>
    </source>
</evidence>
<comment type="similarity">
    <text evidence="3 12 13">Belongs to the DapA family.</text>
</comment>
<dbReference type="EMBL" id="VLXZ01000004">
    <property type="protein sequence ID" value="TSB46981.1"/>
    <property type="molecule type" value="Genomic_DNA"/>
</dbReference>
<dbReference type="PROSITE" id="PS00666">
    <property type="entry name" value="DHDPS_2"/>
    <property type="match status" value="1"/>
</dbReference>
<dbReference type="PROSITE" id="PS00665">
    <property type="entry name" value="DHDPS_1"/>
    <property type="match status" value="1"/>
</dbReference>
<feature type="binding site" evidence="12 15">
    <location>
        <position position="204"/>
    </location>
    <ligand>
        <name>pyruvate</name>
        <dbReference type="ChEBI" id="CHEBI:15361"/>
    </ligand>
</feature>
<evidence type="ECO:0000313" key="17">
    <source>
        <dbReference type="Proteomes" id="UP000318521"/>
    </source>
</evidence>
<evidence type="ECO:0000256" key="8">
    <source>
        <dbReference type="ARBA" id="ARBA00023154"/>
    </source>
</evidence>
<dbReference type="SMART" id="SM01130">
    <property type="entry name" value="DHDPS"/>
    <property type="match status" value="1"/>
</dbReference>
<dbReference type="PANTHER" id="PTHR12128">
    <property type="entry name" value="DIHYDRODIPICOLINATE SYNTHASE"/>
    <property type="match status" value="1"/>
</dbReference>
<comment type="function">
    <text evidence="1 12">Catalyzes the condensation of (S)-aspartate-beta-semialdehyde [(S)-ASA] and pyruvate to 4-hydroxy-tetrahydrodipicolinate (HTPA).</text>
</comment>
<keyword evidence="8 12" id="KW-0457">Lysine biosynthesis</keyword>
<evidence type="ECO:0000256" key="4">
    <source>
        <dbReference type="ARBA" id="ARBA00012086"/>
    </source>
</evidence>
<evidence type="ECO:0000256" key="5">
    <source>
        <dbReference type="ARBA" id="ARBA00022490"/>
    </source>
</evidence>
<accession>A0A553ZZW6</accession>
<comment type="caution">
    <text evidence="16">The sequence shown here is derived from an EMBL/GenBank/DDBJ whole genome shotgun (WGS) entry which is preliminary data.</text>
</comment>
<dbReference type="Pfam" id="PF00701">
    <property type="entry name" value="DHDPS"/>
    <property type="match status" value="1"/>
</dbReference>
<evidence type="ECO:0000256" key="1">
    <source>
        <dbReference type="ARBA" id="ARBA00003294"/>
    </source>
</evidence>
<dbReference type="CDD" id="cd00950">
    <property type="entry name" value="DHDPS"/>
    <property type="match status" value="1"/>
</dbReference>
<keyword evidence="7 12" id="KW-0220">Diaminopimelate biosynthesis</keyword>
<dbReference type="InterPro" id="IPR013785">
    <property type="entry name" value="Aldolase_TIM"/>
</dbReference>
<evidence type="ECO:0000256" key="11">
    <source>
        <dbReference type="ARBA" id="ARBA00047836"/>
    </source>
</evidence>
<evidence type="ECO:0000313" key="16">
    <source>
        <dbReference type="EMBL" id="TSB46981.1"/>
    </source>
</evidence>
<dbReference type="AlphaFoldDB" id="A0A553ZZW6"/>
<evidence type="ECO:0000256" key="2">
    <source>
        <dbReference type="ARBA" id="ARBA00005120"/>
    </source>
</evidence>
<dbReference type="InterPro" id="IPR020624">
    <property type="entry name" value="Schiff_base-form_aldolases_CS"/>
</dbReference>
<dbReference type="SUPFAM" id="SSF51569">
    <property type="entry name" value="Aldolase"/>
    <property type="match status" value="1"/>
</dbReference>
<dbReference type="PANTHER" id="PTHR12128:SF66">
    <property type="entry name" value="4-HYDROXY-2-OXOGLUTARATE ALDOLASE, MITOCHONDRIAL"/>
    <property type="match status" value="1"/>
</dbReference>
<dbReference type="OrthoDB" id="9782828at2"/>
<gene>
    <name evidence="12 16" type="primary">dapA</name>
    <name evidence="16" type="ORF">FN960_08145</name>
</gene>
<reference evidence="16 17" key="1">
    <citation type="submission" date="2019-07" db="EMBL/GenBank/DDBJ databases">
        <authorList>
            <person name="Park Y.J."/>
            <person name="Jeong S.E."/>
            <person name="Jung H.S."/>
        </authorList>
    </citation>
    <scope>NUCLEOTIDE SEQUENCE [LARGE SCALE GENOMIC DNA]</scope>
    <source>
        <strain evidence="17">P16(2019)</strain>
    </source>
</reference>
<dbReference type="InterPro" id="IPR005263">
    <property type="entry name" value="DapA"/>
</dbReference>
<dbReference type="Proteomes" id="UP000318521">
    <property type="component" value="Unassembled WGS sequence"/>
</dbReference>
<evidence type="ECO:0000256" key="6">
    <source>
        <dbReference type="ARBA" id="ARBA00022605"/>
    </source>
</evidence>
<dbReference type="GO" id="GO:0008840">
    <property type="term" value="F:4-hydroxy-tetrahydrodipicolinate synthase activity"/>
    <property type="evidence" value="ECO:0007669"/>
    <property type="project" value="UniProtKB-UniRule"/>
</dbReference>
<dbReference type="GO" id="GO:0019877">
    <property type="term" value="P:diaminopimelate biosynthetic process"/>
    <property type="evidence" value="ECO:0007669"/>
    <property type="project" value="UniProtKB-UniRule"/>
</dbReference>
<dbReference type="HAMAP" id="MF_00418">
    <property type="entry name" value="DapA"/>
    <property type="match status" value="1"/>
</dbReference>
<keyword evidence="5 12" id="KW-0963">Cytoplasm</keyword>
<evidence type="ECO:0000256" key="10">
    <source>
        <dbReference type="ARBA" id="ARBA00023270"/>
    </source>
</evidence>
<keyword evidence="6 12" id="KW-0028">Amino-acid biosynthesis</keyword>
<dbReference type="EC" id="4.3.3.7" evidence="4 12"/>
<dbReference type="GO" id="GO:0009089">
    <property type="term" value="P:lysine biosynthetic process via diaminopimelate"/>
    <property type="evidence" value="ECO:0007669"/>
    <property type="project" value="UniProtKB-UniRule"/>
</dbReference>
<comment type="caution">
    <text evidence="12">Was originally thought to be a dihydrodipicolinate synthase (DHDPS), catalyzing the condensation of (S)-aspartate-beta-semialdehyde [(S)-ASA] and pyruvate to dihydrodipicolinate (DHDP). However, it was shown in E.coli that the product of the enzymatic reaction is not dihydrodipicolinate but in fact (4S)-4-hydroxy-2,3,4,5-tetrahydro-(2S)-dipicolinic acid (HTPA), and that the consecutive dehydration reaction leading to DHDP is not spontaneous but catalyzed by DapB.</text>
</comment>
<evidence type="ECO:0000256" key="3">
    <source>
        <dbReference type="ARBA" id="ARBA00007592"/>
    </source>
</evidence>
<dbReference type="PIRSF" id="PIRSF001365">
    <property type="entry name" value="DHDPS"/>
    <property type="match status" value="1"/>
</dbReference>
<comment type="subunit">
    <text evidence="12">Homotetramer; dimer of dimers.</text>
</comment>
<evidence type="ECO:0000256" key="9">
    <source>
        <dbReference type="ARBA" id="ARBA00023239"/>
    </source>
</evidence>
<evidence type="ECO:0000256" key="14">
    <source>
        <dbReference type="PIRSR" id="PIRSR001365-1"/>
    </source>
</evidence>
<dbReference type="GO" id="GO:0005829">
    <property type="term" value="C:cytosol"/>
    <property type="evidence" value="ECO:0007669"/>
    <property type="project" value="TreeGrafter"/>
</dbReference>
<dbReference type="Gene3D" id="3.20.20.70">
    <property type="entry name" value="Aldolase class I"/>
    <property type="match status" value="1"/>
</dbReference>
<dbReference type="RefSeq" id="WP_143848211.1">
    <property type="nucleotide sequence ID" value="NZ_VLXZ01000004.1"/>
</dbReference>
<protein>
    <recommendedName>
        <fullName evidence="4 12">4-hydroxy-tetrahydrodipicolinate synthase</fullName>
        <shortName evidence="12">HTPA synthase</shortName>
        <ecNumber evidence="4 12">4.3.3.7</ecNumber>
    </recommendedName>
</protein>
<name>A0A553ZZW6_9BACI</name>
<comment type="catalytic activity">
    <reaction evidence="11 12">
        <text>L-aspartate 4-semialdehyde + pyruvate = (2S,4S)-4-hydroxy-2,3,4,5-tetrahydrodipicolinate + H2O + H(+)</text>
        <dbReference type="Rhea" id="RHEA:34171"/>
        <dbReference type="ChEBI" id="CHEBI:15361"/>
        <dbReference type="ChEBI" id="CHEBI:15377"/>
        <dbReference type="ChEBI" id="CHEBI:15378"/>
        <dbReference type="ChEBI" id="CHEBI:67139"/>
        <dbReference type="ChEBI" id="CHEBI:537519"/>
        <dbReference type="EC" id="4.3.3.7"/>
    </reaction>
</comment>
<organism evidence="16 17">
    <name type="scientific">Alkalicoccobacillus porphyridii</name>
    <dbReference type="NCBI Taxonomy" id="2597270"/>
    <lineage>
        <taxon>Bacteria</taxon>
        <taxon>Bacillati</taxon>
        <taxon>Bacillota</taxon>
        <taxon>Bacilli</taxon>
        <taxon>Bacillales</taxon>
        <taxon>Bacillaceae</taxon>
        <taxon>Alkalicoccobacillus</taxon>
    </lineage>
</organism>
<feature type="active site" description="Proton donor/acceptor" evidence="12 14">
    <location>
        <position position="134"/>
    </location>
</feature>
<comment type="pathway">
    <text evidence="2 12">Amino-acid biosynthesis; L-lysine biosynthesis via DAP pathway; (S)-tetrahydrodipicolinate from L-aspartate: step 3/4.</text>
</comment>
<sequence>MNFGKIITAMVTPFNEFNQVDVEATKRLIEHLIDNGSDAIVVGGTTGESPTLTTDEKLLVFKTAVDCVNGRIPVIAGTGSNSTKASIELTEQATKLGVDAVMLVAPYYNRPSQEGLYQHFKAIAETTALPVMLYNVPGRSSVSIDVETTLRLADIPNIVSMKEASEDLDAMALLIEHAPKGFTVYSGDDSLTLPILSIGGAGVVSVASHIFGNEMQQMISSFEHGQIKEAASIHRQLLPGMKALFAAPNPVPVKAALEMYQIRTGSVRLPLLPLTGEQEKVLRQTLEPIWTATYVS</sequence>
<proteinExistence type="inferred from homology"/>
<feature type="active site" description="Schiff-base intermediate with substrate" evidence="12 14">
    <location>
        <position position="162"/>
    </location>
</feature>
<evidence type="ECO:0000256" key="13">
    <source>
        <dbReference type="PIRNR" id="PIRNR001365"/>
    </source>
</evidence>
<evidence type="ECO:0000256" key="15">
    <source>
        <dbReference type="PIRSR" id="PIRSR001365-2"/>
    </source>
</evidence>
<comment type="subcellular location">
    <subcellularLocation>
        <location evidence="12">Cytoplasm</location>
    </subcellularLocation>
</comment>
<keyword evidence="10 12" id="KW-0704">Schiff base</keyword>
<feature type="site" description="Part of a proton relay during catalysis" evidence="12">
    <location>
        <position position="108"/>
    </location>
</feature>
<feature type="site" description="Part of a proton relay during catalysis" evidence="12">
    <location>
        <position position="45"/>
    </location>
</feature>
<keyword evidence="9 12" id="KW-0456">Lyase</keyword>
<dbReference type="NCBIfam" id="TIGR00674">
    <property type="entry name" value="dapA"/>
    <property type="match status" value="1"/>
</dbReference>